<feature type="region of interest" description="Disordered" evidence="1">
    <location>
        <begin position="1"/>
        <end position="39"/>
    </location>
</feature>
<feature type="region of interest" description="Disordered" evidence="1">
    <location>
        <begin position="73"/>
        <end position="135"/>
    </location>
</feature>
<name>A0AAV2G8Z2_9ROSI</name>
<accession>A0AAV2G8Z2</accession>
<evidence type="ECO:0000313" key="3">
    <source>
        <dbReference type="Proteomes" id="UP001497516"/>
    </source>
</evidence>
<gene>
    <name evidence="2" type="ORF">LTRI10_LOCUS45976</name>
</gene>
<sequence>MTTLLHQLSPIHSPTGQPYLSSLPLSSSPSSTPDCRRSIVRPPTRASAFAAVLVLPRPSLVSSLSAFAVELHATSQTSAPPPSHLPCRSSSSSSRDMETGDNSTTDKHSSVALNTHLAGHPPKLGFAEEEGQRCG</sequence>
<feature type="compositionally biased region" description="Low complexity" evidence="1">
    <location>
        <begin position="20"/>
        <end position="31"/>
    </location>
</feature>
<evidence type="ECO:0000313" key="2">
    <source>
        <dbReference type="EMBL" id="CAL1406238.1"/>
    </source>
</evidence>
<protein>
    <submittedName>
        <fullName evidence="2">Uncharacterized protein</fullName>
    </submittedName>
</protein>
<reference evidence="2 3" key="1">
    <citation type="submission" date="2024-04" db="EMBL/GenBank/DDBJ databases">
        <authorList>
            <person name="Fracassetti M."/>
        </authorList>
    </citation>
    <scope>NUCLEOTIDE SEQUENCE [LARGE SCALE GENOMIC DNA]</scope>
</reference>
<evidence type="ECO:0000256" key="1">
    <source>
        <dbReference type="SAM" id="MobiDB-lite"/>
    </source>
</evidence>
<keyword evidence="3" id="KW-1185">Reference proteome</keyword>
<dbReference type="EMBL" id="OZ034821">
    <property type="protein sequence ID" value="CAL1406238.1"/>
    <property type="molecule type" value="Genomic_DNA"/>
</dbReference>
<feature type="compositionally biased region" description="Polar residues" evidence="1">
    <location>
        <begin position="1"/>
        <end position="19"/>
    </location>
</feature>
<dbReference type="AlphaFoldDB" id="A0AAV2G8Z2"/>
<proteinExistence type="predicted"/>
<dbReference type="Proteomes" id="UP001497516">
    <property type="component" value="Chromosome 8"/>
</dbReference>
<organism evidence="2 3">
    <name type="scientific">Linum trigynum</name>
    <dbReference type="NCBI Taxonomy" id="586398"/>
    <lineage>
        <taxon>Eukaryota</taxon>
        <taxon>Viridiplantae</taxon>
        <taxon>Streptophyta</taxon>
        <taxon>Embryophyta</taxon>
        <taxon>Tracheophyta</taxon>
        <taxon>Spermatophyta</taxon>
        <taxon>Magnoliopsida</taxon>
        <taxon>eudicotyledons</taxon>
        <taxon>Gunneridae</taxon>
        <taxon>Pentapetalae</taxon>
        <taxon>rosids</taxon>
        <taxon>fabids</taxon>
        <taxon>Malpighiales</taxon>
        <taxon>Linaceae</taxon>
        <taxon>Linum</taxon>
    </lineage>
</organism>